<proteinExistence type="predicted"/>
<dbReference type="EMBL" id="GL732636">
    <property type="protein sequence ID" value="EFX69455.1"/>
    <property type="molecule type" value="Genomic_DNA"/>
</dbReference>
<dbReference type="PANTHER" id="PTHR20956">
    <property type="entry name" value="HEH2P"/>
    <property type="match status" value="1"/>
</dbReference>
<organism evidence="1 2">
    <name type="scientific">Daphnia pulex</name>
    <name type="common">Water flea</name>
    <dbReference type="NCBI Taxonomy" id="6669"/>
    <lineage>
        <taxon>Eukaryota</taxon>
        <taxon>Metazoa</taxon>
        <taxon>Ecdysozoa</taxon>
        <taxon>Arthropoda</taxon>
        <taxon>Crustacea</taxon>
        <taxon>Branchiopoda</taxon>
        <taxon>Diplostraca</taxon>
        <taxon>Cladocera</taxon>
        <taxon>Anomopoda</taxon>
        <taxon>Daphniidae</taxon>
        <taxon>Daphnia</taxon>
    </lineage>
</organism>
<dbReference type="AlphaFoldDB" id="E9HFM5"/>
<evidence type="ECO:0000313" key="2">
    <source>
        <dbReference type="Proteomes" id="UP000000305"/>
    </source>
</evidence>
<dbReference type="KEGG" id="dpx:DAPPUDRAFT_113643"/>
<dbReference type="PANTHER" id="PTHR20956:SF12">
    <property type="entry name" value="FLYWCH-TYPE DOMAIN-CONTAINING PROTEIN"/>
    <property type="match status" value="1"/>
</dbReference>
<dbReference type="HOGENOM" id="CLU_2123487_0_0_1"/>
<dbReference type="Proteomes" id="UP000000305">
    <property type="component" value="Unassembled WGS sequence"/>
</dbReference>
<evidence type="ECO:0000313" key="1">
    <source>
        <dbReference type="EMBL" id="EFX69455.1"/>
    </source>
</evidence>
<sequence>MQLQQCKANNFASAASIAEPLLLKAIKANTGATLPGFHAIAAAGNRIRSKSRPKHPKDRFFDLDTRNLPKKFFRKEFIVGRREKRRLLEIHVKQKSQLEASVLRTGFPHVWRQE</sequence>
<keyword evidence="2" id="KW-1185">Reference proteome</keyword>
<dbReference type="InParanoid" id="E9HFM5"/>
<accession>E9HFM5</accession>
<name>E9HFM5_DAPPU</name>
<gene>
    <name evidence="1" type="ORF">DAPPUDRAFT_113643</name>
</gene>
<protein>
    <submittedName>
        <fullName evidence="1">Uncharacterized protein</fullName>
    </submittedName>
</protein>
<reference evidence="1 2" key="1">
    <citation type="journal article" date="2011" name="Science">
        <title>The ecoresponsive genome of Daphnia pulex.</title>
        <authorList>
            <person name="Colbourne J.K."/>
            <person name="Pfrender M.E."/>
            <person name="Gilbert D."/>
            <person name="Thomas W.K."/>
            <person name="Tucker A."/>
            <person name="Oakley T.H."/>
            <person name="Tokishita S."/>
            <person name="Aerts A."/>
            <person name="Arnold G.J."/>
            <person name="Basu M.K."/>
            <person name="Bauer D.J."/>
            <person name="Caceres C.E."/>
            <person name="Carmel L."/>
            <person name="Casola C."/>
            <person name="Choi J.H."/>
            <person name="Detter J.C."/>
            <person name="Dong Q."/>
            <person name="Dusheyko S."/>
            <person name="Eads B.D."/>
            <person name="Frohlich T."/>
            <person name="Geiler-Samerotte K.A."/>
            <person name="Gerlach D."/>
            <person name="Hatcher P."/>
            <person name="Jogdeo S."/>
            <person name="Krijgsveld J."/>
            <person name="Kriventseva E.V."/>
            <person name="Kultz D."/>
            <person name="Laforsch C."/>
            <person name="Lindquist E."/>
            <person name="Lopez J."/>
            <person name="Manak J.R."/>
            <person name="Muller J."/>
            <person name="Pangilinan J."/>
            <person name="Patwardhan R.P."/>
            <person name="Pitluck S."/>
            <person name="Pritham E.J."/>
            <person name="Rechtsteiner A."/>
            <person name="Rho M."/>
            <person name="Rogozin I.B."/>
            <person name="Sakarya O."/>
            <person name="Salamov A."/>
            <person name="Schaack S."/>
            <person name="Shapiro H."/>
            <person name="Shiga Y."/>
            <person name="Skalitzky C."/>
            <person name="Smith Z."/>
            <person name="Souvorov A."/>
            <person name="Sung W."/>
            <person name="Tang Z."/>
            <person name="Tsuchiya D."/>
            <person name="Tu H."/>
            <person name="Vos H."/>
            <person name="Wang M."/>
            <person name="Wolf Y.I."/>
            <person name="Yamagata H."/>
            <person name="Yamada T."/>
            <person name="Ye Y."/>
            <person name="Shaw J.R."/>
            <person name="Andrews J."/>
            <person name="Crease T.J."/>
            <person name="Tang H."/>
            <person name="Lucas S.M."/>
            <person name="Robertson H.M."/>
            <person name="Bork P."/>
            <person name="Koonin E.V."/>
            <person name="Zdobnov E.M."/>
            <person name="Grigoriev I.V."/>
            <person name="Lynch M."/>
            <person name="Boore J.L."/>
        </authorList>
    </citation>
    <scope>NUCLEOTIDE SEQUENCE [LARGE SCALE GENOMIC DNA]</scope>
</reference>